<evidence type="ECO:0000313" key="1">
    <source>
        <dbReference type="EMBL" id="TVT50408.1"/>
    </source>
</evidence>
<sequence length="127" mass="14158">MPLVRIDAPDSYDQDTLTALGDAVHQAMTETIDVPGDDFFQVITRHEPGQVRYDRGYLGVTRGDGFVVVAITLRGGRLYQQKTALYRRITELARERAGVDPADVFIALTENQPVDWSFGDGKAQYLP</sequence>
<reference evidence="1 2" key="2">
    <citation type="submission" date="2019-08" db="EMBL/GenBank/DDBJ databases">
        <title>Amycolatopsis acidicola sp. nov., isolated from peat swamp forest soil.</title>
        <authorList>
            <person name="Srisuk N."/>
        </authorList>
    </citation>
    <scope>NUCLEOTIDE SEQUENCE [LARGE SCALE GENOMIC DNA]</scope>
    <source>
        <strain evidence="1 2">TBRC 6029</strain>
    </source>
</reference>
<name>A0A558CNS2_9PSEU</name>
<protein>
    <submittedName>
        <fullName evidence="1">Tautomerase family protein</fullName>
    </submittedName>
</protein>
<dbReference type="PANTHER" id="PTHR38460:SF1">
    <property type="entry name" value="TAUTOMERASE YOLI-RELATED"/>
    <property type="match status" value="1"/>
</dbReference>
<proteinExistence type="predicted"/>
<organism evidence="1 2">
    <name type="scientific">Amycolatopsis rhizosphaerae</name>
    <dbReference type="NCBI Taxonomy" id="2053003"/>
    <lineage>
        <taxon>Bacteria</taxon>
        <taxon>Bacillati</taxon>
        <taxon>Actinomycetota</taxon>
        <taxon>Actinomycetes</taxon>
        <taxon>Pseudonocardiales</taxon>
        <taxon>Pseudonocardiaceae</taxon>
        <taxon>Amycolatopsis</taxon>
    </lineage>
</organism>
<dbReference type="InterPro" id="IPR014347">
    <property type="entry name" value="Tautomerase/MIF_sf"/>
</dbReference>
<evidence type="ECO:0000313" key="2">
    <source>
        <dbReference type="Proteomes" id="UP000320011"/>
    </source>
</evidence>
<dbReference type="PANTHER" id="PTHR38460">
    <property type="entry name" value="TAUTOMERASE YOLI-RELATED"/>
    <property type="match status" value="1"/>
</dbReference>
<gene>
    <name evidence="1" type="ORF">FNH05_16030</name>
</gene>
<accession>A0A558CNS2</accession>
<dbReference type="Gene3D" id="3.30.429.10">
    <property type="entry name" value="Macrophage Migration Inhibitory Factor"/>
    <property type="match status" value="1"/>
</dbReference>
<dbReference type="SUPFAM" id="SSF55331">
    <property type="entry name" value="Tautomerase/MIF"/>
    <property type="match status" value="1"/>
</dbReference>
<dbReference type="OrthoDB" id="9804765at2"/>
<reference evidence="1 2" key="1">
    <citation type="submission" date="2019-07" db="EMBL/GenBank/DDBJ databases">
        <authorList>
            <person name="Duangmal K."/>
            <person name="Teo W.F.A."/>
        </authorList>
    </citation>
    <scope>NUCLEOTIDE SEQUENCE [LARGE SCALE GENOMIC DNA]</scope>
    <source>
        <strain evidence="1 2">TBRC 6029</strain>
    </source>
</reference>
<dbReference type="Proteomes" id="UP000320011">
    <property type="component" value="Unassembled WGS sequence"/>
</dbReference>
<dbReference type="AlphaFoldDB" id="A0A558CNS2"/>
<dbReference type="EMBL" id="VJWX01000141">
    <property type="protein sequence ID" value="TVT50408.1"/>
    <property type="molecule type" value="Genomic_DNA"/>
</dbReference>
<dbReference type="Pfam" id="PF14552">
    <property type="entry name" value="Tautomerase_2"/>
    <property type="match status" value="1"/>
</dbReference>
<dbReference type="InterPro" id="IPR037479">
    <property type="entry name" value="Tauto_MSAD"/>
</dbReference>
<keyword evidence="2" id="KW-1185">Reference proteome</keyword>
<dbReference type="RefSeq" id="WP_144588978.1">
    <property type="nucleotide sequence ID" value="NZ_VJWX01000141.1"/>
</dbReference>
<comment type="caution">
    <text evidence="1">The sequence shown here is derived from an EMBL/GenBank/DDBJ whole genome shotgun (WGS) entry which is preliminary data.</text>
</comment>